<dbReference type="RefSeq" id="WP_059400416.1">
    <property type="nucleotide sequence ID" value="NZ_JAVDWE010000001.1"/>
</dbReference>
<keyword evidence="2" id="KW-1185">Reference proteome</keyword>
<evidence type="ECO:0000313" key="2">
    <source>
        <dbReference type="Proteomes" id="UP001265550"/>
    </source>
</evidence>
<evidence type="ECO:0000313" key="1">
    <source>
        <dbReference type="EMBL" id="MDR7092867.1"/>
    </source>
</evidence>
<organism evidence="1 2">
    <name type="scientific">Hydrogenophaga laconesensis</name>
    <dbReference type="NCBI Taxonomy" id="1805971"/>
    <lineage>
        <taxon>Bacteria</taxon>
        <taxon>Pseudomonadati</taxon>
        <taxon>Pseudomonadota</taxon>
        <taxon>Betaproteobacteria</taxon>
        <taxon>Burkholderiales</taxon>
        <taxon>Comamonadaceae</taxon>
        <taxon>Hydrogenophaga</taxon>
    </lineage>
</organism>
<sequence>MKMADTSGPDASTQEEAQAQRWLDELRREVRSAAEGRTSDVQRGAESPAVAAALFDKFGGGICAAAHVLGLDTGGLQREVDALARQIDPDFDAHPKARWAARPGAFSFERD</sequence>
<dbReference type="Proteomes" id="UP001265550">
    <property type="component" value="Unassembled WGS sequence"/>
</dbReference>
<comment type="caution">
    <text evidence="1">The sequence shown here is derived from an EMBL/GenBank/DDBJ whole genome shotgun (WGS) entry which is preliminary data.</text>
</comment>
<gene>
    <name evidence="1" type="ORF">J2X09_000590</name>
</gene>
<name>A0ABU1V600_9BURK</name>
<protein>
    <recommendedName>
        <fullName evidence="3">PH domain-containing protein</fullName>
    </recommendedName>
</protein>
<proteinExistence type="predicted"/>
<dbReference type="EMBL" id="JAVDWE010000001">
    <property type="protein sequence ID" value="MDR7092867.1"/>
    <property type="molecule type" value="Genomic_DNA"/>
</dbReference>
<evidence type="ECO:0008006" key="3">
    <source>
        <dbReference type="Google" id="ProtNLM"/>
    </source>
</evidence>
<accession>A0ABU1V600</accession>
<reference evidence="1 2" key="1">
    <citation type="submission" date="2023-07" db="EMBL/GenBank/DDBJ databases">
        <title>Sorghum-associated microbial communities from plants grown in Nebraska, USA.</title>
        <authorList>
            <person name="Schachtman D."/>
        </authorList>
    </citation>
    <scope>NUCLEOTIDE SEQUENCE [LARGE SCALE GENOMIC DNA]</scope>
    <source>
        <strain evidence="1 2">BE240</strain>
    </source>
</reference>